<name>A0AAD1XAE8_EUPCR</name>
<protein>
    <recommendedName>
        <fullName evidence="7">RING-type domain-containing protein</fullName>
    </recommendedName>
</protein>
<keyword evidence="6" id="KW-1133">Transmembrane helix</keyword>
<evidence type="ECO:0000256" key="6">
    <source>
        <dbReference type="SAM" id="Phobius"/>
    </source>
</evidence>
<feature type="transmembrane region" description="Helical" evidence="6">
    <location>
        <begin position="20"/>
        <end position="39"/>
    </location>
</feature>
<dbReference type="PROSITE" id="PS50089">
    <property type="entry name" value="ZF_RING_2"/>
    <property type="match status" value="1"/>
</dbReference>
<evidence type="ECO:0000256" key="5">
    <source>
        <dbReference type="SAM" id="MobiDB-lite"/>
    </source>
</evidence>
<evidence type="ECO:0000259" key="7">
    <source>
        <dbReference type="PROSITE" id="PS50089"/>
    </source>
</evidence>
<feature type="compositionally biased region" description="Acidic residues" evidence="5">
    <location>
        <begin position="469"/>
        <end position="479"/>
    </location>
</feature>
<dbReference type="Pfam" id="PF13639">
    <property type="entry name" value="zf-RING_2"/>
    <property type="match status" value="1"/>
</dbReference>
<dbReference type="SUPFAM" id="SSF57850">
    <property type="entry name" value="RING/U-box"/>
    <property type="match status" value="1"/>
</dbReference>
<accession>A0AAD1XAE8</accession>
<evidence type="ECO:0000256" key="2">
    <source>
        <dbReference type="ARBA" id="ARBA00022771"/>
    </source>
</evidence>
<feature type="transmembrane region" description="Helical" evidence="6">
    <location>
        <begin position="46"/>
        <end position="65"/>
    </location>
</feature>
<feature type="transmembrane region" description="Helical" evidence="6">
    <location>
        <begin position="142"/>
        <end position="160"/>
    </location>
</feature>
<reference evidence="8" key="1">
    <citation type="submission" date="2023-07" db="EMBL/GenBank/DDBJ databases">
        <authorList>
            <consortium name="AG Swart"/>
            <person name="Singh M."/>
            <person name="Singh A."/>
            <person name="Seah K."/>
            <person name="Emmerich C."/>
        </authorList>
    </citation>
    <scope>NUCLEOTIDE SEQUENCE</scope>
    <source>
        <strain evidence="8">DP1</strain>
    </source>
</reference>
<feature type="region of interest" description="Disordered" evidence="5">
    <location>
        <begin position="434"/>
        <end position="523"/>
    </location>
</feature>
<dbReference type="EMBL" id="CAMPGE010004810">
    <property type="protein sequence ID" value="CAI2363661.1"/>
    <property type="molecule type" value="Genomic_DNA"/>
</dbReference>
<evidence type="ECO:0000256" key="4">
    <source>
        <dbReference type="PROSITE-ProRule" id="PRU00175"/>
    </source>
</evidence>
<evidence type="ECO:0000313" key="9">
    <source>
        <dbReference type="Proteomes" id="UP001295684"/>
    </source>
</evidence>
<feature type="domain" description="RING-type" evidence="7">
    <location>
        <begin position="334"/>
        <end position="388"/>
    </location>
</feature>
<dbReference type="InterPro" id="IPR053238">
    <property type="entry name" value="RING-H2_zinc_finger"/>
</dbReference>
<dbReference type="PANTHER" id="PTHR14155:SF627">
    <property type="entry name" value="OS06G0192800 PROTEIN"/>
    <property type="match status" value="1"/>
</dbReference>
<feature type="compositionally biased region" description="Basic and acidic residues" evidence="5">
    <location>
        <begin position="245"/>
        <end position="256"/>
    </location>
</feature>
<keyword evidence="9" id="KW-1185">Reference proteome</keyword>
<comment type="caution">
    <text evidence="8">The sequence shown here is derived from an EMBL/GenBank/DDBJ whole genome shotgun (WGS) entry which is preliminary data.</text>
</comment>
<keyword evidence="1" id="KW-0479">Metal-binding</keyword>
<keyword evidence="3" id="KW-0862">Zinc</keyword>
<dbReference type="GO" id="GO:0008270">
    <property type="term" value="F:zinc ion binding"/>
    <property type="evidence" value="ECO:0007669"/>
    <property type="project" value="UniProtKB-KW"/>
</dbReference>
<keyword evidence="2 4" id="KW-0863">Zinc-finger</keyword>
<keyword evidence="6" id="KW-0472">Membrane</keyword>
<dbReference type="Gene3D" id="3.30.40.10">
    <property type="entry name" value="Zinc/RING finger domain, C3HC4 (zinc finger)"/>
    <property type="match status" value="1"/>
</dbReference>
<evidence type="ECO:0000256" key="3">
    <source>
        <dbReference type="ARBA" id="ARBA00022833"/>
    </source>
</evidence>
<evidence type="ECO:0000313" key="8">
    <source>
        <dbReference type="EMBL" id="CAI2363661.1"/>
    </source>
</evidence>
<feature type="region of interest" description="Disordered" evidence="5">
    <location>
        <begin position="245"/>
        <end position="269"/>
    </location>
</feature>
<feature type="transmembrane region" description="Helical" evidence="6">
    <location>
        <begin position="166"/>
        <end position="190"/>
    </location>
</feature>
<feature type="region of interest" description="Disordered" evidence="5">
    <location>
        <begin position="301"/>
        <end position="325"/>
    </location>
</feature>
<organism evidence="8 9">
    <name type="scientific">Euplotes crassus</name>
    <dbReference type="NCBI Taxonomy" id="5936"/>
    <lineage>
        <taxon>Eukaryota</taxon>
        <taxon>Sar</taxon>
        <taxon>Alveolata</taxon>
        <taxon>Ciliophora</taxon>
        <taxon>Intramacronucleata</taxon>
        <taxon>Spirotrichea</taxon>
        <taxon>Hypotrichia</taxon>
        <taxon>Euplotida</taxon>
        <taxon>Euplotidae</taxon>
        <taxon>Moneuplotes</taxon>
    </lineage>
</organism>
<evidence type="ECO:0000256" key="1">
    <source>
        <dbReference type="ARBA" id="ARBA00022723"/>
    </source>
</evidence>
<feature type="compositionally biased region" description="Low complexity" evidence="5">
    <location>
        <begin position="441"/>
        <end position="450"/>
    </location>
</feature>
<dbReference type="InterPro" id="IPR001841">
    <property type="entry name" value="Znf_RING"/>
</dbReference>
<dbReference type="AlphaFoldDB" id="A0AAD1XAE8"/>
<sequence>MVLDFIMNRAHVYYIEYVNPLVVLTSCLVNPVIAIYYFFKYTENAALLGPWLMYSIIIHMLIYVWQMTRPLTNHPNQVRILIRKTLPKEAWRIIFCRMFYKKNLQDQCWWWFSYICLLVSYFMFVALWVLDTVSDEYSEDRLFMGAMTFVIITSFYNLVASMSLGIIIMIVIMMLMIVLLILCFPCIIFCQDCMSWRPRNTGDVDREEFQNLVNNRNHAQDVLLYIFRNKKSQYRILKNKISSTEESKKNDEKGDKWNIPTQKSGDDKLYKANEMDKRNAKIHPLDHATIDPDMREDLEEEFKADSLNQTKIENEEKHRKRKKKPVPIEEDEICVVCQDDFTDDAWVIELDCDLARKKHRDSKGGKHIFHSDCLREWLRVKMTCPTCRTNPMKAYKTRIKTVGHDFGNDFPDKIYAEDIRTYMNQVNNIFDQIANEPNNEGDPLSSGISDDLSDSDSIRSNTFPRNERIDEESLGENEVELIANRNRNRNNDQYGHAENSAAHLRHNSRSFFHSSPSLEENLP</sequence>
<dbReference type="PANTHER" id="PTHR14155">
    <property type="entry name" value="RING FINGER DOMAIN-CONTAINING"/>
    <property type="match status" value="1"/>
</dbReference>
<proteinExistence type="predicted"/>
<dbReference type="InterPro" id="IPR013083">
    <property type="entry name" value="Znf_RING/FYVE/PHD"/>
</dbReference>
<feature type="transmembrane region" description="Helical" evidence="6">
    <location>
        <begin position="109"/>
        <end position="130"/>
    </location>
</feature>
<keyword evidence="6" id="KW-0812">Transmembrane</keyword>
<dbReference type="Proteomes" id="UP001295684">
    <property type="component" value="Unassembled WGS sequence"/>
</dbReference>
<feature type="compositionally biased region" description="Polar residues" evidence="5">
    <location>
        <begin position="509"/>
        <end position="523"/>
    </location>
</feature>
<gene>
    <name evidence="8" type="ORF">ECRASSUSDP1_LOCUS4997</name>
</gene>